<evidence type="ECO:0000313" key="2">
    <source>
        <dbReference type="Proteomes" id="UP000175989"/>
    </source>
</evidence>
<name>A0A1E7WMU6_9BURK</name>
<dbReference type="EMBL" id="LROM01000083">
    <property type="protein sequence ID" value="OFA00386.1"/>
    <property type="molecule type" value="Genomic_DNA"/>
</dbReference>
<reference evidence="2" key="1">
    <citation type="journal article" date="2016" name="Front. Microbiol.">
        <title>Molecular Keys to the Janthinobacterium and Duganella spp. Interaction with the Plant Pathogen Fusarium graminearum.</title>
        <authorList>
            <person name="Haack F.S."/>
            <person name="Poehlein A."/>
            <person name="Kroger C."/>
            <person name="Voigt C.A."/>
            <person name="Piepenbring M."/>
            <person name="Bode H.B."/>
            <person name="Daniel R."/>
            <person name="Schafer W."/>
            <person name="Streit W.R."/>
        </authorList>
    </citation>
    <scope>NUCLEOTIDE SEQUENCE [LARGE SCALE GENOMIC DNA]</scope>
    <source>
        <strain evidence="2">T54</strain>
    </source>
</reference>
<gene>
    <name evidence="1" type="ORF">DUPY_24150</name>
</gene>
<proteinExistence type="predicted"/>
<keyword evidence="2" id="KW-1185">Reference proteome</keyword>
<accession>A0A1E7WMU6</accession>
<protein>
    <submittedName>
        <fullName evidence="1">Uncharacterized protein</fullName>
    </submittedName>
</protein>
<dbReference type="Proteomes" id="UP000175989">
    <property type="component" value="Unassembled WGS sequence"/>
</dbReference>
<sequence length="151" mass="15065">MSCSAVSVTRSVLLAPWSAENCTLPPVSSGATVSMAMAGTAPTTPALPARSLNGATVIWALSPATLAAGVNTAVYTSGSAVCTRLAKAPLAAPRLARVKPSGASLKVKVISAVAPALSVVALLVMARVGTRLSMTIGARLPPRPGVFETSV</sequence>
<organism evidence="1 2">
    <name type="scientific">Duganella phyllosphaerae</name>
    <dbReference type="NCBI Taxonomy" id="762836"/>
    <lineage>
        <taxon>Bacteria</taxon>
        <taxon>Pseudomonadati</taxon>
        <taxon>Pseudomonadota</taxon>
        <taxon>Betaproteobacteria</taxon>
        <taxon>Burkholderiales</taxon>
        <taxon>Oxalobacteraceae</taxon>
        <taxon>Telluria group</taxon>
        <taxon>Duganella</taxon>
    </lineage>
</organism>
<evidence type="ECO:0000313" key="1">
    <source>
        <dbReference type="EMBL" id="OFA00386.1"/>
    </source>
</evidence>
<comment type="caution">
    <text evidence="1">The sequence shown here is derived from an EMBL/GenBank/DDBJ whole genome shotgun (WGS) entry which is preliminary data.</text>
</comment>
<dbReference type="AlphaFoldDB" id="A0A1E7WMU6"/>